<keyword evidence="12" id="KW-0418">Kinase</keyword>
<keyword evidence="9 16" id="KW-0808">Transferase</keyword>
<evidence type="ECO:0000259" key="15">
    <source>
        <dbReference type="SMART" id="SM00065"/>
    </source>
</evidence>
<reference evidence="17" key="1">
    <citation type="submission" date="2023-07" db="EMBL/GenBank/DDBJ databases">
        <title>Genome sequencing of Purple Non-Sulfur Bacteria from various extreme environments.</title>
        <authorList>
            <person name="Mayer M."/>
        </authorList>
    </citation>
    <scope>NUCLEOTIDE SEQUENCE [LARGE SCALE GENOMIC DNA]</scope>
    <source>
        <strain evidence="17">DSM 17935</strain>
    </source>
</reference>
<comment type="similarity">
    <text evidence="4">Belongs to the PEP-utilizing enzyme family.</text>
</comment>
<dbReference type="SUPFAM" id="SSF52009">
    <property type="entry name" value="Phosphohistidine domain"/>
    <property type="match status" value="1"/>
</dbReference>
<dbReference type="InterPro" id="IPR003018">
    <property type="entry name" value="GAF"/>
</dbReference>
<dbReference type="Pfam" id="PF00391">
    <property type="entry name" value="PEP-utilizers"/>
    <property type="match status" value="1"/>
</dbReference>
<sequence length="755" mass="83692">MRRTLAGPRLLLRRLREVMAEEISPQERLDKIVVLIAANMVAEVCSIYLLRADRQLELFATEGLNRTAVHRTSLRLGEGLVGLIAAEAEPLNLTDASAHPSFAYKPETGEEIYHSFLGVPVLRAGQTLGVLVVQNRAKRTYTDEEIEALQTTAMVIAEMVAAREPGAMFPQANQLDARRTMQIEGQPLADGVGLGEVVLHEPRVVVTNLIAEDANTELDRLEAAVDKLRLSLDRMLASRDVAHHGEHRDVLEAYRMFANDRGWVRRIEEAIGNGLTAEAAVEKVQNDTRARMMRQTDPYLRERLHDIDDLTNRLLRELVGVPMSISAKDLPKDAIIVARNMGAAELLDYERGRVRGLVFEEAGPTSHATIIARALGIPAVGQVAGVTSLCESGDSIIADGSTGVVQLRPPTDVQNAYAEKVRFRARRQAQYKRLRHRPSVTLDGEEISLMLNAGLTVDLPHLEEAGAAGIGLFRTEIPFMVAQTFPRMREQTGLYENVISAAGERPVVFRTLDIGGDKVLPYLRAVQEENPAMGWRAVRLGLDRPALLRTQQRALLRASAGRRLRLMFPMVTETGEFEQARAILERDKLHLKKHGHDVPAEIKLGTMIEVPSLLFELDELFRIVDFASVGSNDLFHFLTATDRGNPRVAERYDAMSAPFLRVLKTIVDRAAVADVPLSICGEMAGRPLEAMALIALGYRTLSMSPSAIGPVKAMLRKLKANELRARLLPRLEAGRWDGDLRLFLKSYADDQNIPV</sequence>
<dbReference type="InterPro" id="IPR036618">
    <property type="entry name" value="PtsI_HPr-bd_sf"/>
</dbReference>
<dbReference type="Gene3D" id="3.20.20.60">
    <property type="entry name" value="Phosphoenolpyruvate-binding domains"/>
    <property type="match status" value="1"/>
</dbReference>
<comment type="subcellular location">
    <subcellularLocation>
        <location evidence="3">Cytoplasm</location>
    </subcellularLocation>
</comment>
<evidence type="ECO:0000256" key="1">
    <source>
        <dbReference type="ARBA" id="ARBA00000683"/>
    </source>
</evidence>
<feature type="coiled-coil region" evidence="14">
    <location>
        <begin position="211"/>
        <end position="238"/>
    </location>
</feature>
<comment type="catalytic activity">
    <reaction evidence="1">
        <text>L-histidyl-[protein] + phosphoenolpyruvate = N(pros)-phospho-L-histidyl-[protein] + pyruvate</text>
        <dbReference type="Rhea" id="RHEA:23880"/>
        <dbReference type="Rhea" id="RHEA-COMP:9745"/>
        <dbReference type="Rhea" id="RHEA-COMP:9746"/>
        <dbReference type="ChEBI" id="CHEBI:15361"/>
        <dbReference type="ChEBI" id="CHEBI:29979"/>
        <dbReference type="ChEBI" id="CHEBI:58702"/>
        <dbReference type="ChEBI" id="CHEBI:64837"/>
        <dbReference type="EC" id="2.7.3.9"/>
    </reaction>
</comment>
<evidence type="ECO:0000256" key="12">
    <source>
        <dbReference type="ARBA" id="ARBA00022777"/>
    </source>
</evidence>
<keyword evidence="14" id="KW-0175">Coiled coil</keyword>
<keyword evidence="13" id="KW-0460">Magnesium</keyword>
<evidence type="ECO:0000256" key="2">
    <source>
        <dbReference type="ARBA" id="ARBA00001946"/>
    </source>
</evidence>
<protein>
    <recommendedName>
        <fullName evidence="5">phosphoenolpyruvate--protein phosphotransferase</fullName>
        <ecNumber evidence="5">2.7.3.9</ecNumber>
    </recommendedName>
</protein>
<evidence type="ECO:0000256" key="9">
    <source>
        <dbReference type="ARBA" id="ARBA00022679"/>
    </source>
</evidence>
<proteinExistence type="inferred from homology"/>
<dbReference type="RefSeq" id="WP_264600457.1">
    <property type="nucleotide sequence ID" value="NZ_JAOQNS010000003.1"/>
</dbReference>
<organism evidence="16 17">
    <name type="scientific">Rhodobium gokarnense</name>
    <dbReference type="NCBI Taxonomy" id="364296"/>
    <lineage>
        <taxon>Bacteria</taxon>
        <taxon>Pseudomonadati</taxon>
        <taxon>Pseudomonadota</taxon>
        <taxon>Alphaproteobacteria</taxon>
        <taxon>Hyphomicrobiales</taxon>
        <taxon>Rhodobiaceae</taxon>
        <taxon>Rhodobium</taxon>
    </lineage>
</organism>
<evidence type="ECO:0000256" key="8">
    <source>
        <dbReference type="ARBA" id="ARBA00022597"/>
    </source>
</evidence>
<dbReference type="InterPro" id="IPR029016">
    <property type="entry name" value="GAF-like_dom_sf"/>
</dbReference>
<evidence type="ECO:0000256" key="5">
    <source>
        <dbReference type="ARBA" id="ARBA00012232"/>
    </source>
</evidence>
<dbReference type="PANTHER" id="PTHR46244:SF6">
    <property type="entry name" value="PHOSPHOENOLPYRUVATE-PROTEIN PHOSPHOTRANSFERASE"/>
    <property type="match status" value="1"/>
</dbReference>
<dbReference type="InterPro" id="IPR006318">
    <property type="entry name" value="PTS_EI-like"/>
</dbReference>
<dbReference type="EMBL" id="JAOQNS010000003">
    <property type="protein sequence ID" value="MCW2306789.1"/>
    <property type="molecule type" value="Genomic_DNA"/>
</dbReference>
<keyword evidence="17" id="KW-1185">Reference proteome</keyword>
<comment type="caution">
    <text evidence="16">The sequence shown here is derived from an EMBL/GenBank/DDBJ whole genome shotgun (WGS) entry which is preliminary data.</text>
</comment>
<dbReference type="InterPro" id="IPR036637">
    <property type="entry name" value="Phosphohistidine_dom_sf"/>
</dbReference>
<dbReference type="SMART" id="SM00065">
    <property type="entry name" value="GAF"/>
    <property type="match status" value="1"/>
</dbReference>
<dbReference type="NCBIfam" id="TIGR01417">
    <property type="entry name" value="PTS_I_fam"/>
    <property type="match status" value="1"/>
</dbReference>
<dbReference type="PRINTS" id="PR01736">
    <property type="entry name" value="PHPHTRNFRASE"/>
</dbReference>
<dbReference type="Pfam" id="PF02896">
    <property type="entry name" value="PEP-utilizers_C"/>
    <property type="match status" value="1"/>
</dbReference>
<dbReference type="Gene3D" id="3.50.30.10">
    <property type="entry name" value="Phosphohistidine domain"/>
    <property type="match status" value="1"/>
</dbReference>
<dbReference type="InterPro" id="IPR008279">
    <property type="entry name" value="PEP-util_enz_mobile_dom"/>
</dbReference>
<dbReference type="Proteomes" id="UP001209755">
    <property type="component" value="Unassembled WGS sequence"/>
</dbReference>
<dbReference type="EC" id="2.7.3.9" evidence="5"/>
<accession>A0ABT3H8S7</accession>
<dbReference type="SUPFAM" id="SSF51621">
    <property type="entry name" value="Phosphoenolpyruvate/pyruvate domain"/>
    <property type="match status" value="1"/>
</dbReference>
<dbReference type="Gene3D" id="1.10.274.10">
    <property type="entry name" value="PtsI, HPr-binding domain"/>
    <property type="match status" value="1"/>
</dbReference>
<keyword evidence="7" id="KW-0963">Cytoplasm</keyword>
<dbReference type="GO" id="GO:0008965">
    <property type="term" value="F:phosphoenolpyruvate-protein phosphotransferase activity"/>
    <property type="evidence" value="ECO:0007669"/>
    <property type="project" value="UniProtKB-EC"/>
</dbReference>
<evidence type="ECO:0000256" key="6">
    <source>
        <dbReference type="ARBA" id="ARBA00022448"/>
    </source>
</evidence>
<gene>
    <name evidence="16" type="ORF">M2319_001111</name>
</gene>
<dbReference type="InterPro" id="IPR040442">
    <property type="entry name" value="Pyrv_kinase-like_dom_sf"/>
</dbReference>
<evidence type="ECO:0000256" key="4">
    <source>
        <dbReference type="ARBA" id="ARBA00007837"/>
    </source>
</evidence>
<keyword evidence="11" id="KW-0479">Metal-binding</keyword>
<dbReference type="PANTHER" id="PTHR46244">
    <property type="entry name" value="PHOSPHOENOLPYRUVATE-PROTEIN PHOSPHOTRANSFERASE"/>
    <property type="match status" value="1"/>
</dbReference>
<dbReference type="Pfam" id="PF01590">
    <property type="entry name" value="GAF"/>
    <property type="match status" value="1"/>
</dbReference>
<evidence type="ECO:0000256" key="3">
    <source>
        <dbReference type="ARBA" id="ARBA00004496"/>
    </source>
</evidence>
<dbReference type="InterPro" id="IPR015813">
    <property type="entry name" value="Pyrv/PenolPyrv_kinase-like_dom"/>
</dbReference>
<keyword evidence="6" id="KW-0813">Transport</keyword>
<dbReference type="InterPro" id="IPR000121">
    <property type="entry name" value="PEP_util_C"/>
</dbReference>
<name>A0ABT3H8S7_9HYPH</name>
<evidence type="ECO:0000256" key="7">
    <source>
        <dbReference type="ARBA" id="ARBA00022490"/>
    </source>
</evidence>
<comment type="cofactor">
    <cofactor evidence="2">
        <name>Mg(2+)</name>
        <dbReference type="ChEBI" id="CHEBI:18420"/>
    </cofactor>
</comment>
<feature type="domain" description="GAF" evidence="15">
    <location>
        <begin position="24"/>
        <end position="170"/>
    </location>
</feature>
<dbReference type="Gene3D" id="3.30.450.40">
    <property type="match status" value="1"/>
</dbReference>
<evidence type="ECO:0000256" key="13">
    <source>
        <dbReference type="ARBA" id="ARBA00022842"/>
    </source>
</evidence>
<dbReference type="SUPFAM" id="SSF47831">
    <property type="entry name" value="Enzyme I of the PEP:sugar phosphotransferase system HPr-binding (sub)domain"/>
    <property type="match status" value="1"/>
</dbReference>
<evidence type="ECO:0000256" key="10">
    <source>
        <dbReference type="ARBA" id="ARBA00022683"/>
    </source>
</evidence>
<evidence type="ECO:0000256" key="14">
    <source>
        <dbReference type="SAM" id="Coils"/>
    </source>
</evidence>
<keyword evidence="10" id="KW-0598">Phosphotransferase system</keyword>
<dbReference type="Pfam" id="PF05524">
    <property type="entry name" value="PEP-utilisers_N"/>
    <property type="match status" value="1"/>
</dbReference>
<keyword evidence="8" id="KW-0762">Sugar transport</keyword>
<evidence type="ECO:0000256" key="11">
    <source>
        <dbReference type="ARBA" id="ARBA00022723"/>
    </source>
</evidence>
<evidence type="ECO:0000313" key="16">
    <source>
        <dbReference type="EMBL" id="MCW2306789.1"/>
    </source>
</evidence>
<evidence type="ECO:0000313" key="17">
    <source>
        <dbReference type="Proteomes" id="UP001209755"/>
    </source>
</evidence>
<dbReference type="SUPFAM" id="SSF55781">
    <property type="entry name" value="GAF domain-like"/>
    <property type="match status" value="1"/>
</dbReference>
<dbReference type="InterPro" id="IPR050499">
    <property type="entry name" value="PEP-utilizing_PTS_enzyme"/>
</dbReference>
<dbReference type="InterPro" id="IPR008731">
    <property type="entry name" value="PTS_EIN"/>
</dbReference>